<feature type="region of interest" description="Disordered" evidence="1">
    <location>
        <begin position="214"/>
        <end position="263"/>
    </location>
</feature>
<reference evidence="2" key="1">
    <citation type="submission" date="2023-04" db="EMBL/GenBank/DDBJ databases">
        <authorList>
            <consortium name="ELIXIR-Norway"/>
        </authorList>
    </citation>
    <scope>NUCLEOTIDE SEQUENCE [LARGE SCALE GENOMIC DNA]</scope>
</reference>
<dbReference type="Proteomes" id="UP001176941">
    <property type="component" value="Chromosome 12"/>
</dbReference>
<evidence type="ECO:0000256" key="1">
    <source>
        <dbReference type="SAM" id="MobiDB-lite"/>
    </source>
</evidence>
<evidence type="ECO:0000313" key="3">
    <source>
        <dbReference type="Proteomes" id="UP001176941"/>
    </source>
</evidence>
<accession>A0ABN8Y4K8</accession>
<gene>
    <name evidence="2" type="ORF">MRATA1EN1_LOCUS4479</name>
</gene>
<sequence>MPLLCTRRNLHCPAEQQHPLHRALRTPLSPKGKKSQRSYVTGTPRLQSSFRPESPGQSPGRATEPRSAASCSAGLRGEAETSSGTSKSAVSVAAAVLITRREPGLALWAVRSGVDLLGEKRDLNQRPPLPWTQAPSSGLECSESWKVQLRKVYWKTSYLATSQDKGFPTALLNFHRNHESQISCKATRILLSSRTPGSRDSALTPYQVLMQTASQAAGASADSGRDATRSARGGSHLTERARVAHQAPWSTGAQGPAETRDGHSQCTLRAPFTYKADVQRKKLLAILRTVTAER</sequence>
<protein>
    <submittedName>
        <fullName evidence="2">Uncharacterized protein</fullName>
    </submittedName>
</protein>
<name>A0ABN8Y4K8_RANTA</name>
<evidence type="ECO:0000313" key="2">
    <source>
        <dbReference type="EMBL" id="CAI9155517.1"/>
    </source>
</evidence>
<keyword evidence="3" id="KW-1185">Reference proteome</keyword>
<dbReference type="EMBL" id="OX459948">
    <property type="protein sequence ID" value="CAI9155517.1"/>
    <property type="molecule type" value="Genomic_DNA"/>
</dbReference>
<feature type="compositionally biased region" description="Polar residues" evidence="1">
    <location>
        <begin position="37"/>
        <end position="57"/>
    </location>
</feature>
<feature type="region of interest" description="Disordered" evidence="1">
    <location>
        <begin position="16"/>
        <end position="86"/>
    </location>
</feature>
<proteinExistence type="predicted"/>
<organism evidence="2 3">
    <name type="scientific">Rangifer tarandus platyrhynchus</name>
    <name type="common">Svalbard reindeer</name>
    <dbReference type="NCBI Taxonomy" id="3082113"/>
    <lineage>
        <taxon>Eukaryota</taxon>
        <taxon>Metazoa</taxon>
        <taxon>Chordata</taxon>
        <taxon>Craniata</taxon>
        <taxon>Vertebrata</taxon>
        <taxon>Euteleostomi</taxon>
        <taxon>Mammalia</taxon>
        <taxon>Eutheria</taxon>
        <taxon>Laurasiatheria</taxon>
        <taxon>Artiodactyla</taxon>
        <taxon>Ruminantia</taxon>
        <taxon>Pecora</taxon>
        <taxon>Cervidae</taxon>
        <taxon>Odocoileinae</taxon>
        <taxon>Rangifer</taxon>
    </lineage>
</organism>